<keyword evidence="11" id="KW-1185">Reference proteome</keyword>
<evidence type="ECO:0000256" key="2">
    <source>
        <dbReference type="ARBA" id="ARBA00022614"/>
    </source>
</evidence>
<dbReference type="Gene3D" id="3.40.50.300">
    <property type="entry name" value="P-loop containing nucleotide triphosphate hydrolases"/>
    <property type="match status" value="1"/>
</dbReference>
<dbReference type="InterPro" id="IPR027417">
    <property type="entry name" value="P-loop_NTPase"/>
</dbReference>
<evidence type="ECO:0000256" key="3">
    <source>
        <dbReference type="ARBA" id="ARBA00022737"/>
    </source>
</evidence>
<evidence type="ECO:0000259" key="8">
    <source>
        <dbReference type="Pfam" id="PF00931"/>
    </source>
</evidence>
<protein>
    <recommendedName>
        <fullName evidence="12">NB-ARC domain-containing protein</fullName>
    </recommendedName>
</protein>
<dbReference type="SUPFAM" id="SSF52540">
    <property type="entry name" value="P-loop containing nucleoside triphosphate hydrolases"/>
    <property type="match status" value="1"/>
</dbReference>
<dbReference type="GO" id="GO:0043531">
    <property type="term" value="F:ADP binding"/>
    <property type="evidence" value="ECO:0007669"/>
    <property type="project" value="InterPro"/>
</dbReference>
<dbReference type="Pfam" id="PF00931">
    <property type="entry name" value="NB-ARC"/>
    <property type="match status" value="1"/>
</dbReference>
<keyword evidence="4" id="KW-0547">Nucleotide-binding</keyword>
<dbReference type="InterPro" id="IPR002182">
    <property type="entry name" value="NB-ARC"/>
</dbReference>
<dbReference type="InterPro" id="IPR041118">
    <property type="entry name" value="Rx_N"/>
</dbReference>
<sequence>MMKWVLVFLYIPRRPASMLVVTGAASNLQRSIHAANPLSRLVLHFLNLQEESAATTYTLKESLPKIMGFAAEIFSSVVVAELVNRCMSFLFAKCENKQATATVQEDLQLLRRLLMRGDTIVEEAERRHVANRDMLRQLSALRDAAYRGYYVLDTVRCRALPRGGGGGGGGGGGSHSNEEEEEVNRRRAFALSRFNPAKRVCYPSGEADDATSSGELRKMVCSLEAMIDGMDGFVVLLMSCPPLYREPYSAHLFMDRCMFGRNMERERIVEFLLQTEPPPGAGNLGVLPIVGPAHIGKSTLVEHVCHDVKVCSHFSLIMVFSGNELKDETAASFRDKCVIKHQNDQASKGRVLIVVELLEDVDEEAWKRLYSSERSMSQGSKMIITSRSDKIVRFGTTQALRLKCLPIEAYWYLFRTAAFGSDDPGQHPKMVSLALEMAILMQGSFMFAYMGAALLNTNFNTQSWSRILTRVRQYFQKNASLIGEYPDDIKVKDYPRYTWNVIKEKPDKYFMLHDIYQRDSGQEVPDISFLDLQAGRAQPPPGKYEILFMRSPIPPYFNYICACEIRDM</sequence>
<evidence type="ECO:0008006" key="12">
    <source>
        <dbReference type="Google" id="ProtNLM"/>
    </source>
</evidence>
<feature type="domain" description="Disease resistance N-terminal" evidence="9">
    <location>
        <begin position="79"/>
        <end position="163"/>
    </location>
</feature>
<evidence type="ECO:0000256" key="1">
    <source>
        <dbReference type="ARBA" id="ARBA00008894"/>
    </source>
</evidence>
<keyword evidence="2" id="KW-0433">Leucine-rich repeat</keyword>
<comment type="similarity">
    <text evidence="1">Belongs to the disease resistance NB-LRR family.</text>
</comment>
<accession>A0A2T7EB43</accession>
<evidence type="ECO:0000256" key="6">
    <source>
        <dbReference type="SAM" id="MobiDB-lite"/>
    </source>
</evidence>
<dbReference type="PANTHER" id="PTHR33377">
    <property type="entry name" value="OS10G0134700 PROTEIN-RELATED"/>
    <property type="match status" value="1"/>
</dbReference>
<dbReference type="Pfam" id="PF18052">
    <property type="entry name" value="Rx_N"/>
    <property type="match status" value="1"/>
</dbReference>
<reference evidence="10 11" key="1">
    <citation type="submission" date="2018-04" db="EMBL/GenBank/DDBJ databases">
        <title>WGS assembly of Panicum hallii var. hallii HAL2.</title>
        <authorList>
            <person name="Lovell J."/>
            <person name="Jenkins J."/>
            <person name="Lowry D."/>
            <person name="Mamidi S."/>
            <person name="Sreedasyam A."/>
            <person name="Weng X."/>
            <person name="Barry K."/>
            <person name="Bonette J."/>
            <person name="Campitelli B."/>
            <person name="Daum C."/>
            <person name="Gordon S."/>
            <person name="Gould B."/>
            <person name="Lipzen A."/>
            <person name="MacQueen A."/>
            <person name="Palacio-Mejia J."/>
            <person name="Plott C."/>
            <person name="Shakirov E."/>
            <person name="Shu S."/>
            <person name="Yoshinaga Y."/>
            <person name="Zane M."/>
            <person name="Rokhsar D."/>
            <person name="Grimwood J."/>
            <person name="Schmutz J."/>
            <person name="Juenger T."/>
        </authorList>
    </citation>
    <scope>NUCLEOTIDE SEQUENCE [LARGE SCALE GENOMIC DNA]</scope>
    <source>
        <strain evidence="11">cv. HAL2</strain>
    </source>
</reference>
<evidence type="ECO:0000259" key="9">
    <source>
        <dbReference type="Pfam" id="PF18052"/>
    </source>
</evidence>
<keyword evidence="3" id="KW-0677">Repeat</keyword>
<evidence type="ECO:0000256" key="5">
    <source>
        <dbReference type="ARBA" id="ARBA00022821"/>
    </source>
</evidence>
<dbReference type="EMBL" id="CM009751">
    <property type="protein sequence ID" value="PUZ65048.1"/>
    <property type="molecule type" value="Genomic_DNA"/>
</dbReference>
<feature type="compositionally biased region" description="Gly residues" evidence="6">
    <location>
        <begin position="163"/>
        <end position="174"/>
    </location>
</feature>
<feature type="signal peptide" evidence="7">
    <location>
        <begin position="1"/>
        <end position="17"/>
    </location>
</feature>
<dbReference type="Proteomes" id="UP000244336">
    <property type="component" value="Chromosome 3"/>
</dbReference>
<evidence type="ECO:0000313" key="10">
    <source>
        <dbReference type="EMBL" id="PUZ65048.1"/>
    </source>
</evidence>
<dbReference type="AlphaFoldDB" id="A0A2T7EB43"/>
<proteinExistence type="inferred from homology"/>
<evidence type="ECO:0000256" key="7">
    <source>
        <dbReference type="SAM" id="SignalP"/>
    </source>
</evidence>
<feature type="chain" id="PRO_5015623841" description="NB-ARC domain-containing protein" evidence="7">
    <location>
        <begin position="18"/>
        <end position="568"/>
    </location>
</feature>
<keyword evidence="7" id="KW-0732">Signal</keyword>
<gene>
    <name evidence="10" type="ORF">GQ55_3G191700</name>
</gene>
<dbReference type="PANTHER" id="PTHR33377:SF115">
    <property type="entry name" value="OS05G0533301 PROTEIN"/>
    <property type="match status" value="1"/>
</dbReference>
<dbReference type="GO" id="GO:0006952">
    <property type="term" value="P:defense response"/>
    <property type="evidence" value="ECO:0007669"/>
    <property type="project" value="UniProtKB-KW"/>
</dbReference>
<evidence type="ECO:0000313" key="11">
    <source>
        <dbReference type="Proteomes" id="UP000244336"/>
    </source>
</evidence>
<feature type="region of interest" description="Disordered" evidence="6">
    <location>
        <begin position="163"/>
        <end position="182"/>
    </location>
</feature>
<evidence type="ECO:0000256" key="4">
    <source>
        <dbReference type="ARBA" id="ARBA00022741"/>
    </source>
</evidence>
<dbReference type="Gramene" id="PUZ65048">
    <property type="protein sequence ID" value="PUZ65048"/>
    <property type="gene ID" value="GQ55_3G191700"/>
</dbReference>
<dbReference type="OrthoDB" id="691944at2759"/>
<name>A0A2T7EB43_9POAL</name>
<feature type="domain" description="NB-ARC" evidence="8">
    <location>
        <begin position="266"/>
        <end position="420"/>
    </location>
</feature>
<keyword evidence="5" id="KW-0611">Plant defense</keyword>
<organism evidence="10 11">
    <name type="scientific">Panicum hallii var. hallii</name>
    <dbReference type="NCBI Taxonomy" id="1504633"/>
    <lineage>
        <taxon>Eukaryota</taxon>
        <taxon>Viridiplantae</taxon>
        <taxon>Streptophyta</taxon>
        <taxon>Embryophyta</taxon>
        <taxon>Tracheophyta</taxon>
        <taxon>Spermatophyta</taxon>
        <taxon>Magnoliopsida</taxon>
        <taxon>Liliopsida</taxon>
        <taxon>Poales</taxon>
        <taxon>Poaceae</taxon>
        <taxon>PACMAD clade</taxon>
        <taxon>Panicoideae</taxon>
        <taxon>Panicodae</taxon>
        <taxon>Paniceae</taxon>
        <taxon>Panicinae</taxon>
        <taxon>Panicum</taxon>
        <taxon>Panicum sect. Panicum</taxon>
    </lineage>
</organism>